<dbReference type="EMBL" id="VWPK01000020">
    <property type="protein sequence ID" value="KAA5611493.1"/>
    <property type="molecule type" value="Genomic_DNA"/>
</dbReference>
<evidence type="ECO:0000313" key="10">
    <source>
        <dbReference type="EMBL" id="KAA5611493.1"/>
    </source>
</evidence>
<dbReference type="InterPro" id="IPR050539">
    <property type="entry name" value="ThrE_Dicarb/AminoAcid_Exp"/>
</dbReference>
<evidence type="ECO:0000256" key="4">
    <source>
        <dbReference type="ARBA" id="ARBA00022692"/>
    </source>
</evidence>
<dbReference type="GO" id="GO:0005886">
    <property type="term" value="C:plasma membrane"/>
    <property type="evidence" value="ECO:0007669"/>
    <property type="project" value="UniProtKB-SubCell"/>
</dbReference>
<feature type="transmembrane region" description="Helical" evidence="8">
    <location>
        <begin position="88"/>
        <end position="110"/>
    </location>
</feature>
<evidence type="ECO:0000256" key="8">
    <source>
        <dbReference type="SAM" id="Phobius"/>
    </source>
</evidence>
<dbReference type="InterPro" id="IPR024528">
    <property type="entry name" value="ThrE_2"/>
</dbReference>
<evidence type="ECO:0000256" key="5">
    <source>
        <dbReference type="ARBA" id="ARBA00022989"/>
    </source>
</evidence>
<comment type="similarity">
    <text evidence="7">Belongs to the ThrE exporter (TC 2.A.79) family.</text>
</comment>
<protein>
    <recommendedName>
        <fullName evidence="9">Threonine/Serine exporter ThrE domain-containing protein</fullName>
    </recommendedName>
</protein>
<dbReference type="RefSeq" id="WP_150041498.1">
    <property type="nucleotide sequence ID" value="NZ_OW485601.1"/>
</dbReference>
<evidence type="ECO:0000256" key="2">
    <source>
        <dbReference type="ARBA" id="ARBA00022475"/>
    </source>
</evidence>
<evidence type="ECO:0000256" key="3">
    <source>
        <dbReference type="ARBA" id="ARBA00022519"/>
    </source>
</evidence>
<comment type="subcellular location">
    <subcellularLocation>
        <location evidence="1">Cell membrane</location>
        <topology evidence="1">Multi-pass membrane protein</topology>
    </subcellularLocation>
</comment>
<comment type="caution">
    <text evidence="10">The sequence shown here is derived from an EMBL/GenBank/DDBJ whole genome shotgun (WGS) entry which is preliminary data.</text>
</comment>
<evidence type="ECO:0000256" key="1">
    <source>
        <dbReference type="ARBA" id="ARBA00004651"/>
    </source>
</evidence>
<accession>A0A5M6IT45</accession>
<name>A0A5M6IT45_9PROT</name>
<dbReference type="Proteomes" id="UP000325255">
    <property type="component" value="Unassembled WGS sequence"/>
</dbReference>
<evidence type="ECO:0000313" key="11">
    <source>
        <dbReference type="Proteomes" id="UP000325255"/>
    </source>
</evidence>
<feature type="domain" description="Threonine/Serine exporter ThrE" evidence="9">
    <location>
        <begin position="12"/>
        <end position="147"/>
    </location>
</feature>
<evidence type="ECO:0000256" key="6">
    <source>
        <dbReference type="ARBA" id="ARBA00023136"/>
    </source>
</evidence>
<keyword evidence="11" id="KW-1185">Reference proteome</keyword>
<proteinExistence type="inferred from homology"/>
<organism evidence="10 11">
    <name type="scientific">Rhodovastum atsumiense</name>
    <dbReference type="NCBI Taxonomy" id="504468"/>
    <lineage>
        <taxon>Bacteria</taxon>
        <taxon>Pseudomonadati</taxon>
        <taxon>Pseudomonadota</taxon>
        <taxon>Alphaproteobacteria</taxon>
        <taxon>Acetobacterales</taxon>
        <taxon>Acetobacteraceae</taxon>
        <taxon>Rhodovastum</taxon>
    </lineage>
</organism>
<dbReference type="Pfam" id="PF12821">
    <property type="entry name" value="ThrE_2"/>
    <property type="match status" value="1"/>
</dbReference>
<reference evidence="10 11" key="1">
    <citation type="submission" date="2019-09" db="EMBL/GenBank/DDBJ databases">
        <title>Genome sequence of Rhodovastum atsumiense, a diverse member of the Acetobacteraceae family of non-sulfur purple photosynthetic bacteria.</title>
        <authorList>
            <person name="Meyer T."/>
            <person name="Kyndt J."/>
        </authorList>
    </citation>
    <scope>NUCLEOTIDE SEQUENCE [LARGE SCALE GENOMIC DNA]</scope>
    <source>
        <strain evidence="10 11">DSM 21279</strain>
    </source>
</reference>
<keyword evidence="2" id="KW-1003">Cell membrane</keyword>
<dbReference type="PANTHER" id="PTHR34390:SF1">
    <property type="entry name" value="SUCCINATE TRANSPORTER SUBUNIT YJJB-RELATED"/>
    <property type="match status" value="1"/>
</dbReference>
<evidence type="ECO:0000259" key="9">
    <source>
        <dbReference type="Pfam" id="PF12821"/>
    </source>
</evidence>
<dbReference type="GO" id="GO:0015744">
    <property type="term" value="P:succinate transport"/>
    <property type="evidence" value="ECO:0007669"/>
    <property type="project" value="TreeGrafter"/>
</dbReference>
<gene>
    <name evidence="10" type="ORF">F1189_14290</name>
</gene>
<keyword evidence="6 8" id="KW-0472">Membrane</keyword>
<sequence>MTATLVYVLHQAAFGAIAAAGFGVLFNFRPVSLAWCAASGAAALAVRTLGLQVGWSLEAASFTAASTVTVAAVALLRQDRGPSASAVAVAGCIPMVPGAFFAQALLGLFALTAPQGAPEGPTVVATLASMLRVVFTLAGIGAGIAIPLHILRRREF</sequence>
<feature type="transmembrane region" description="Helical" evidence="8">
    <location>
        <begin position="6"/>
        <end position="26"/>
    </location>
</feature>
<keyword evidence="4 8" id="KW-0812">Transmembrane</keyword>
<feature type="transmembrane region" description="Helical" evidence="8">
    <location>
        <begin position="59"/>
        <end position="76"/>
    </location>
</feature>
<keyword evidence="5 8" id="KW-1133">Transmembrane helix</keyword>
<dbReference type="OrthoDB" id="7376518at2"/>
<evidence type="ECO:0000256" key="7">
    <source>
        <dbReference type="ARBA" id="ARBA00034125"/>
    </source>
</evidence>
<dbReference type="PANTHER" id="PTHR34390">
    <property type="entry name" value="UPF0442 PROTEIN YJJB-RELATED"/>
    <property type="match status" value="1"/>
</dbReference>
<keyword evidence="3" id="KW-0997">Cell inner membrane</keyword>
<feature type="transmembrane region" description="Helical" evidence="8">
    <location>
        <begin position="130"/>
        <end position="151"/>
    </location>
</feature>
<dbReference type="AlphaFoldDB" id="A0A5M6IT45"/>